<keyword evidence="7 8" id="KW-0131">Cell cycle</keyword>
<keyword evidence="6 8" id="KW-0472">Membrane</keyword>
<evidence type="ECO:0000256" key="7">
    <source>
        <dbReference type="ARBA" id="ARBA00023306"/>
    </source>
</evidence>
<dbReference type="SMART" id="SM00771">
    <property type="entry name" value="ZipA_C"/>
    <property type="match status" value="1"/>
</dbReference>
<evidence type="ECO:0000256" key="1">
    <source>
        <dbReference type="ARBA" id="ARBA00022475"/>
    </source>
</evidence>
<keyword evidence="5 8" id="KW-1133">Transmembrane helix</keyword>
<evidence type="ECO:0000256" key="6">
    <source>
        <dbReference type="ARBA" id="ARBA00023136"/>
    </source>
</evidence>
<feature type="domain" description="ZipA C-terminal FtsZ-binding" evidence="11">
    <location>
        <begin position="120"/>
        <end position="249"/>
    </location>
</feature>
<evidence type="ECO:0000313" key="13">
    <source>
        <dbReference type="Proteomes" id="UP000502699"/>
    </source>
</evidence>
<reference evidence="13" key="1">
    <citation type="submission" date="2020-01" db="EMBL/GenBank/DDBJ databases">
        <title>Caldichromatium gen. nov., sp. nov., a thermophilic purple sulfur bacterium member of the family Chromatiaceae isolated from Nakabusa hot spring, Japan.</title>
        <authorList>
            <person name="Saini M.K."/>
            <person name="Hanada S."/>
            <person name="Tank M."/>
        </authorList>
    </citation>
    <scope>NUCLEOTIDE SEQUENCE [LARGE SCALE GENOMIC DNA]</scope>
    <source>
        <strain evidence="13">No.7</strain>
    </source>
</reference>
<sequence length="262" mass="29510">MDATTIRLILIAVGVILILALYLWERHRERQLGAFDDDDADDNVLFDGETFADHLSPPRREPRIGRAPETDETSQPAPAQPQPANRQRPGASPEVAPMETTASAARPKPSKLRREPRVTEPLLIQLSISARRYPFRGPEILDIAASCGLYPGEMDIFHCFDEFDDETRVYFSMANMVKPGTFPLDDMESFSTPGLVLFAQLEGDPEDLTIFEEMVATARKLAMTLNGDVLDENRKPLTVNKEEELRQAVLAHGERWLRVKPR</sequence>
<evidence type="ECO:0000256" key="4">
    <source>
        <dbReference type="ARBA" id="ARBA00022692"/>
    </source>
</evidence>
<keyword evidence="3 8" id="KW-0132">Cell division</keyword>
<dbReference type="Proteomes" id="UP000502699">
    <property type="component" value="Chromosome"/>
</dbReference>
<proteinExistence type="inferred from homology"/>
<dbReference type="NCBIfam" id="TIGR02205">
    <property type="entry name" value="septum_zipA"/>
    <property type="match status" value="1"/>
</dbReference>
<dbReference type="SUPFAM" id="SSF64383">
    <property type="entry name" value="Cell-division protein ZipA, C-terminal domain"/>
    <property type="match status" value="1"/>
</dbReference>
<evidence type="ECO:0000256" key="2">
    <source>
        <dbReference type="ARBA" id="ARBA00022519"/>
    </source>
</evidence>
<evidence type="ECO:0000313" key="12">
    <source>
        <dbReference type="EMBL" id="QIK37995.1"/>
    </source>
</evidence>
<evidence type="ECO:0000256" key="8">
    <source>
        <dbReference type="HAMAP-Rule" id="MF_00509"/>
    </source>
</evidence>
<dbReference type="PANTHER" id="PTHR38685">
    <property type="entry name" value="CELL DIVISION PROTEIN ZIPA"/>
    <property type="match status" value="1"/>
</dbReference>
<dbReference type="Pfam" id="PF04354">
    <property type="entry name" value="ZipA_C"/>
    <property type="match status" value="1"/>
</dbReference>
<organism evidence="12 13">
    <name type="scientific">Caldichromatium japonicum</name>
    <dbReference type="NCBI Taxonomy" id="2699430"/>
    <lineage>
        <taxon>Bacteria</taxon>
        <taxon>Pseudomonadati</taxon>
        <taxon>Pseudomonadota</taxon>
        <taxon>Gammaproteobacteria</taxon>
        <taxon>Chromatiales</taxon>
        <taxon>Chromatiaceae</taxon>
        <taxon>Caldichromatium</taxon>
    </lineage>
</organism>
<evidence type="ECO:0000256" key="5">
    <source>
        <dbReference type="ARBA" id="ARBA00022989"/>
    </source>
</evidence>
<protein>
    <recommendedName>
        <fullName evidence="8 9">Cell division protein ZipA</fullName>
    </recommendedName>
</protein>
<evidence type="ECO:0000256" key="9">
    <source>
        <dbReference type="RuleBase" id="RU003612"/>
    </source>
</evidence>
<evidence type="ECO:0000256" key="3">
    <source>
        <dbReference type="ARBA" id="ARBA00022618"/>
    </source>
</evidence>
<feature type="compositionally biased region" description="Low complexity" evidence="10">
    <location>
        <begin position="82"/>
        <end position="91"/>
    </location>
</feature>
<dbReference type="Gene3D" id="3.30.1400.10">
    <property type="entry name" value="ZipA, C-terminal FtsZ-binding domain"/>
    <property type="match status" value="1"/>
</dbReference>
<comment type="subunit">
    <text evidence="8">Interacts with FtsZ via their C-terminal domains.</text>
</comment>
<keyword evidence="2 8" id="KW-0997">Cell inner membrane</keyword>
<feature type="transmembrane region" description="Helical" evidence="8">
    <location>
        <begin position="6"/>
        <end position="24"/>
    </location>
</feature>
<dbReference type="InterPro" id="IPR007449">
    <property type="entry name" value="ZipA_FtsZ-bd_C"/>
</dbReference>
<accession>A0A6G7VDN2</accession>
<dbReference type="RefSeq" id="WP_166270758.1">
    <property type="nucleotide sequence ID" value="NZ_CP048029.1"/>
</dbReference>
<keyword evidence="4 8" id="KW-0812">Transmembrane</keyword>
<comment type="function">
    <text evidence="8 9">Essential cell division protein that stabilizes the FtsZ protofilaments by cross-linking them and that serves as a cytoplasmic membrane anchor for the Z ring. Also required for the recruitment to the septal ring of downstream cell division proteins.</text>
</comment>
<dbReference type="HAMAP" id="MF_00509">
    <property type="entry name" value="ZipA"/>
    <property type="match status" value="1"/>
</dbReference>
<feature type="compositionally biased region" description="Basic and acidic residues" evidence="10">
    <location>
        <begin position="56"/>
        <end position="69"/>
    </location>
</feature>
<comment type="similarity">
    <text evidence="8 9">Belongs to the ZipA family.</text>
</comment>
<keyword evidence="1 8" id="KW-1003">Cell membrane</keyword>
<comment type="subcellular location">
    <subcellularLocation>
        <location evidence="8">Cell inner membrane</location>
        <topology evidence="8">Single-pass type I membrane protein</topology>
    </subcellularLocation>
    <text evidence="8">Localizes to the Z ring in an FtsZ-dependent manner.</text>
</comment>
<dbReference type="GO" id="GO:0000917">
    <property type="term" value="P:division septum assembly"/>
    <property type="evidence" value="ECO:0007669"/>
    <property type="project" value="TreeGrafter"/>
</dbReference>
<dbReference type="PANTHER" id="PTHR38685:SF1">
    <property type="entry name" value="CELL DIVISION PROTEIN ZIPA"/>
    <property type="match status" value="1"/>
</dbReference>
<dbReference type="GO" id="GO:0032153">
    <property type="term" value="C:cell division site"/>
    <property type="evidence" value="ECO:0007669"/>
    <property type="project" value="UniProtKB-UniRule"/>
</dbReference>
<dbReference type="KEGG" id="cjap:GWK36_08345"/>
<dbReference type="GO" id="GO:0043093">
    <property type="term" value="P:FtsZ-dependent cytokinesis"/>
    <property type="evidence" value="ECO:0007669"/>
    <property type="project" value="UniProtKB-UniRule"/>
</dbReference>
<name>A0A6G7VDN2_9GAMM</name>
<dbReference type="AlphaFoldDB" id="A0A6G7VDN2"/>
<dbReference type="EMBL" id="CP048029">
    <property type="protein sequence ID" value="QIK37995.1"/>
    <property type="molecule type" value="Genomic_DNA"/>
</dbReference>
<feature type="region of interest" description="Disordered" evidence="10">
    <location>
        <begin position="49"/>
        <end position="116"/>
    </location>
</feature>
<keyword evidence="13" id="KW-1185">Reference proteome</keyword>
<dbReference type="GO" id="GO:0005886">
    <property type="term" value="C:plasma membrane"/>
    <property type="evidence" value="ECO:0007669"/>
    <property type="project" value="UniProtKB-SubCell"/>
</dbReference>
<evidence type="ECO:0000259" key="11">
    <source>
        <dbReference type="SMART" id="SM00771"/>
    </source>
</evidence>
<gene>
    <name evidence="8 12" type="primary">zipA</name>
    <name evidence="12" type="ORF">GWK36_08345</name>
</gene>
<evidence type="ECO:0000256" key="10">
    <source>
        <dbReference type="SAM" id="MobiDB-lite"/>
    </source>
</evidence>
<dbReference type="InterPro" id="IPR011919">
    <property type="entry name" value="Cell_div_ZipA"/>
</dbReference>
<dbReference type="InterPro" id="IPR036765">
    <property type="entry name" value="ZipA_FtsZ-bd_C_sf"/>
</dbReference>